<accession>A0ABD1WH48</accession>
<evidence type="ECO:0000313" key="2">
    <source>
        <dbReference type="Proteomes" id="UP001604277"/>
    </source>
</evidence>
<protein>
    <recommendedName>
        <fullName evidence="3">RNase H type-1 domain-containing protein</fullName>
    </recommendedName>
</protein>
<dbReference type="EMBL" id="JBFOLJ010000003">
    <property type="protein sequence ID" value="KAL2549012.1"/>
    <property type="molecule type" value="Genomic_DNA"/>
</dbReference>
<evidence type="ECO:0000313" key="1">
    <source>
        <dbReference type="EMBL" id="KAL2549012.1"/>
    </source>
</evidence>
<evidence type="ECO:0008006" key="3">
    <source>
        <dbReference type="Google" id="ProtNLM"/>
    </source>
</evidence>
<sequence>MTDQKVTEYKHRRLDNIKRNNEMLAVLKIQSIISSLSTFNKRQRSSFISRKTSTYSVSWPLDRARDGLKLNTDATVQFGNDLIGIGAVIIQDDQGSIMYCRESCTDQWSYTVEDGEVLALREGLLFAKQNNIHLSYGYADLNVTTWCGPGGFSGGSGARVNTRTHPCVALGAKTLAYLQYTSSSIFSNSVGPDLASLHTCSCTTYSPLEAYSMDGTSPSSVRSIEGH</sequence>
<comment type="caution">
    <text evidence="1">The sequence shown here is derived from an EMBL/GenBank/DDBJ whole genome shotgun (WGS) entry which is preliminary data.</text>
</comment>
<name>A0ABD1WH48_9LAMI</name>
<organism evidence="1 2">
    <name type="scientific">Forsythia ovata</name>
    <dbReference type="NCBI Taxonomy" id="205694"/>
    <lineage>
        <taxon>Eukaryota</taxon>
        <taxon>Viridiplantae</taxon>
        <taxon>Streptophyta</taxon>
        <taxon>Embryophyta</taxon>
        <taxon>Tracheophyta</taxon>
        <taxon>Spermatophyta</taxon>
        <taxon>Magnoliopsida</taxon>
        <taxon>eudicotyledons</taxon>
        <taxon>Gunneridae</taxon>
        <taxon>Pentapetalae</taxon>
        <taxon>asterids</taxon>
        <taxon>lamiids</taxon>
        <taxon>Lamiales</taxon>
        <taxon>Oleaceae</taxon>
        <taxon>Forsythieae</taxon>
        <taxon>Forsythia</taxon>
    </lineage>
</organism>
<proteinExistence type="predicted"/>
<gene>
    <name evidence="1" type="ORF">Fot_10542</name>
</gene>
<dbReference type="Proteomes" id="UP001604277">
    <property type="component" value="Unassembled WGS sequence"/>
</dbReference>
<reference evidence="2" key="1">
    <citation type="submission" date="2024-07" db="EMBL/GenBank/DDBJ databases">
        <title>Two chromosome-level genome assemblies of Korean endemic species Abeliophyllum distichum and Forsythia ovata (Oleaceae).</title>
        <authorList>
            <person name="Jang H."/>
        </authorList>
    </citation>
    <scope>NUCLEOTIDE SEQUENCE [LARGE SCALE GENOMIC DNA]</scope>
</reference>
<dbReference type="AlphaFoldDB" id="A0ABD1WH48"/>
<keyword evidence="2" id="KW-1185">Reference proteome</keyword>